<evidence type="ECO:0000313" key="2">
    <source>
        <dbReference type="EMBL" id="EMD32056.1"/>
    </source>
</evidence>
<dbReference type="Gene3D" id="1.20.1280.50">
    <property type="match status" value="1"/>
</dbReference>
<dbReference type="HOGENOM" id="CLU_444798_0_0_1"/>
<feature type="domain" description="F-box" evidence="1">
    <location>
        <begin position="64"/>
        <end position="125"/>
    </location>
</feature>
<dbReference type="InterPro" id="IPR032675">
    <property type="entry name" value="LRR_dom_sf"/>
</dbReference>
<dbReference type="SUPFAM" id="SSF52047">
    <property type="entry name" value="RNI-like"/>
    <property type="match status" value="1"/>
</dbReference>
<organism evidence="2 3">
    <name type="scientific">Ceriporiopsis subvermispora (strain B)</name>
    <name type="common">White-rot fungus</name>
    <name type="synonym">Gelatoporia subvermispora</name>
    <dbReference type="NCBI Taxonomy" id="914234"/>
    <lineage>
        <taxon>Eukaryota</taxon>
        <taxon>Fungi</taxon>
        <taxon>Dikarya</taxon>
        <taxon>Basidiomycota</taxon>
        <taxon>Agaricomycotina</taxon>
        <taxon>Agaricomycetes</taxon>
        <taxon>Polyporales</taxon>
        <taxon>Gelatoporiaceae</taxon>
        <taxon>Gelatoporia</taxon>
    </lineage>
</organism>
<dbReference type="AlphaFoldDB" id="M2QZP7"/>
<dbReference type="Proteomes" id="UP000016930">
    <property type="component" value="Unassembled WGS sequence"/>
</dbReference>
<keyword evidence="3" id="KW-1185">Reference proteome</keyword>
<dbReference type="Gene3D" id="3.80.10.10">
    <property type="entry name" value="Ribonuclease Inhibitor"/>
    <property type="match status" value="1"/>
</dbReference>
<dbReference type="EMBL" id="KB445813">
    <property type="protein sequence ID" value="EMD32056.1"/>
    <property type="molecule type" value="Genomic_DNA"/>
</dbReference>
<reference evidence="2 3" key="1">
    <citation type="journal article" date="2012" name="Proc. Natl. Acad. Sci. U.S.A.">
        <title>Comparative genomics of Ceriporiopsis subvermispora and Phanerochaete chrysosporium provide insight into selective ligninolysis.</title>
        <authorList>
            <person name="Fernandez-Fueyo E."/>
            <person name="Ruiz-Duenas F.J."/>
            <person name="Ferreira P."/>
            <person name="Floudas D."/>
            <person name="Hibbett D.S."/>
            <person name="Canessa P."/>
            <person name="Larrondo L.F."/>
            <person name="James T.Y."/>
            <person name="Seelenfreund D."/>
            <person name="Lobos S."/>
            <person name="Polanco R."/>
            <person name="Tello M."/>
            <person name="Honda Y."/>
            <person name="Watanabe T."/>
            <person name="Watanabe T."/>
            <person name="Ryu J.S."/>
            <person name="Kubicek C.P."/>
            <person name="Schmoll M."/>
            <person name="Gaskell J."/>
            <person name="Hammel K.E."/>
            <person name="St John F.J."/>
            <person name="Vanden Wymelenberg A."/>
            <person name="Sabat G."/>
            <person name="Splinter BonDurant S."/>
            <person name="Syed K."/>
            <person name="Yadav J.S."/>
            <person name="Doddapaneni H."/>
            <person name="Subramanian V."/>
            <person name="Lavin J.L."/>
            <person name="Oguiza J.A."/>
            <person name="Perez G."/>
            <person name="Pisabarro A.G."/>
            <person name="Ramirez L."/>
            <person name="Santoyo F."/>
            <person name="Master E."/>
            <person name="Coutinho P.M."/>
            <person name="Henrissat B."/>
            <person name="Lombard V."/>
            <person name="Magnuson J.K."/>
            <person name="Kuees U."/>
            <person name="Hori C."/>
            <person name="Igarashi K."/>
            <person name="Samejima M."/>
            <person name="Held B.W."/>
            <person name="Barry K.W."/>
            <person name="LaButti K.M."/>
            <person name="Lapidus A."/>
            <person name="Lindquist E.A."/>
            <person name="Lucas S.M."/>
            <person name="Riley R."/>
            <person name="Salamov A.A."/>
            <person name="Hoffmeister D."/>
            <person name="Schwenk D."/>
            <person name="Hadar Y."/>
            <person name="Yarden O."/>
            <person name="de Vries R.P."/>
            <person name="Wiebenga A."/>
            <person name="Stenlid J."/>
            <person name="Eastwood D."/>
            <person name="Grigoriev I.V."/>
            <person name="Berka R.M."/>
            <person name="Blanchette R.A."/>
            <person name="Kersten P."/>
            <person name="Martinez A.T."/>
            <person name="Vicuna R."/>
            <person name="Cullen D."/>
        </authorList>
    </citation>
    <scope>NUCLEOTIDE SEQUENCE [LARGE SCALE GENOMIC DNA]</scope>
    <source>
        <strain evidence="2 3">B</strain>
    </source>
</reference>
<dbReference type="InterPro" id="IPR001810">
    <property type="entry name" value="F-box_dom"/>
</dbReference>
<dbReference type="OrthoDB" id="2738900at2759"/>
<proteinExistence type="predicted"/>
<sequence length="558" mass="63168">MEPVYENVPEGGPNHPLGPDILASLLAKFDGFVEAQKLRERLRAERKLDAASQTLKEEDTRDHIDRLPPEILIRIFQLVPRYKSLTEFRFPFGPLFPNHKQLMCLTRVCRYWREVALGTSSLWCYVHSQTIIEQLPFPPGVSLTVYLDRSTAKKYRQLIAEGRMITELVVDFHSVSPQLLYETAAPYLEVLVMVGFRTASTDVSLFLGETPRLQCLSLASAVRFPALNTCALTRICLRNCDFTRAHTSSQFLAILRQFTQLTDLRVYNCSIEVERTLPIPLPALRSLELASISFDVDRFLQILEPGPRAIVQAACIDTLVLPRSEVVTHASRLAFADGSLRLAVLGQSGAIFVKAIFRQNPEASQRASWHSEILASVPMGRIREFWYQPPKHADMYDTRAIFRSLDGLETLSLTTHFISRRTILGYTPEEDHDELSAGALFSFEGSGRDIVALCPNLKMLRIRFCFPLIGVDLSGQLSTFLERRRRSGHPIQTVILEASAREVIPSLGDMGDFRRIIQCRIVDAKSPLLDLPEKSPFALHNTWKSWARNMFPSACFAY</sequence>
<dbReference type="Pfam" id="PF12937">
    <property type="entry name" value="F-box-like"/>
    <property type="match status" value="1"/>
</dbReference>
<protein>
    <recommendedName>
        <fullName evidence="1">F-box domain-containing protein</fullName>
    </recommendedName>
</protein>
<accession>M2QZP7</accession>
<evidence type="ECO:0000313" key="3">
    <source>
        <dbReference type="Proteomes" id="UP000016930"/>
    </source>
</evidence>
<dbReference type="SUPFAM" id="SSF81383">
    <property type="entry name" value="F-box domain"/>
    <property type="match status" value="1"/>
</dbReference>
<dbReference type="InterPro" id="IPR036047">
    <property type="entry name" value="F-box-like_dom_sf"/>
</dbReference>
<evidence type="ECO:0000259" key="1">
    <source>
        <dbReference type="Pfam" id="PF12937"/>
    </source>
</evidence>
<gene>
    <name evidence="2" type="ORF">CERSUDRAFT_99754</name>
</gene>
<name>M2QZP7_CERS8</name>